<feature type="transmembrane region" description="Helical" evidence="12">
    <location>
        <begin position="189"/>
        <end position="208"/>
    </location>
</feature>
<feature type="transmembrane region" description="Helical" evidence="12">
    <location>
        <begin position="342"/>
        <end position="370"/>
    </location>
</feature>
<keyword evidence="9 12" id="KW-0472">Membrane</keyword>
<evidence type="ECO:0000256" key="12">
    <source>
        <dbReference type="SAM" id="Phobius"/>
    </source>
</evidence>
<protein>
    <recommendedName>
        <fullName evidence="16">Sodium-coupled monocarboxylate transporter 1</fullName>
    </recommendedName>
</protein>
<evidence type="ECO:0000256" key="10">
    <source>
        <dbReference type="ARBA" id="ARBA00023201"/>
    </source>
</evidence>
<feature type="transmembrane region" description="Helical" evidence="12">
    <location>
        <begin position="421"/>
        <end position="446"/>
    </location>
</feature>
<dbReference type="Proteomes" id="UP000014760">
    <property type="component" value="Unassembled WGS sequence"/>
</dbReference>
<dbReference type="AlphaFoldDB" id="R7U0S6"/>
<reference evidence="14" key="3">
    <citation type="submission" date="2015-06" db="UniProtKB">
        <authorList>
            <consortium name="EnsemblMetazoa"/>
        </authorList>
    </citation>
    <scope>IDENTIFICATION</scope>
</reference>
<dbReference type="NCBIfam" id="TIGR00813">
    <property type="entry name" value="sss"/>
    <property type="match status" value="1"/>
</dbReference>
<dbReference type="HOGENOM" id="CLU_018808_11_1_1"/>
<keyword evidence="15" id="KW-1185">Reference proteome</keyword>
<dbReference type="GO" id="GO:0005886">
    <property type="term" value="C:plasma membrane"/>
    <property type="evidence" value="ECO:0007669"/>
    <property type="project" value="UniProtKB-SubCell"/>
</dbReference>
<sequence>MATTEATFGTVDYVVFILVLVGTSAIGVIQGIIGFIKQRNGKAKQAEEDDVGVKNLSIWPASLSIMASVSAAPFVLGIPAEIYAYGTMFSLLVFAYVALPFMSHILYERWYKMGITSMYEYLELRYNKILRSIATALFALALLIYSGVIVYAPALAFSQVSGVDINLCIVLVGVIGIVYTAVGGLKGVLWVDALQMLIILGSVIAIIAEGCSRVGGIAKVWEIADEGQRIQFDVVSADPRVRHTVFTQIIGGFFFVMVMFCNQAVLQKFLGLPSVTKMHVTAYISMAAVMLYFSLFCLSGLVIYAYYAGCDPILGERVSEGDQLVPLFVLEVFSDAYGFPGLFTAAVFGATLSSIAGAMNAMAAVTLLDVIQPLVKMINPEAKPDPKKTMLAFKALVVIYGILIVGIAFITPFMGSSVIELSLSIVGTLGAPIMALFLIGVIFPFVNSWGAGAGCLVSLIVCVWLNLGTVITGTKTAIRLPLDDTQCPSNVTATVQPLASEDRSPLDDFYEISYLWYSLLGCAITVVVAIGVSAVTGKQLII</sequence>
<feature type="transmembrane region" description="Helical" evidence="12">
    <location>
        <begin position="56"/>
        <end position="76"/>
    </location>
</feature>
<name>R7U0S6_CAPTE</name>
<evidence type="ECO:0000256" key="5">
    <source>
        <dbReference type="ARBA" id="ARBA00022692"/>
    </source>
</evidence>
<dbReference type="OrthoDB" id="6132759at2759"/>
<evidence type="ECO:0000313" key="14">
    <source>
        <dbReference type="EnsemblMetazoa" id="CapteP101940"/>
    </source>
</evidence>
<gene>
    <name evidence="13" type="ORF">CAPTEDRAFT_101940</name>
</gene>
<evidence type="ECO:0000256" key="11">
    <source>
        <dbReference type="RuleBase" id="RU362091"/>
    </source>
</evidence>
<dbReference type="InterPro" id="IPR038377">
    <property type="entry name" value="Na/Glc_symporter_sf"/>
</dbReference>
<keyword evidence="5 12" id="KW-0812">Transmembrane</keyword>
<evidence type="ECO:0000256" key="7">
    <source>
        <dbReference type="ARBA" id="ARBA00023053"/>
    </source>
</evidence>
<reference evidence="15" key="1">
    <citation type="submission" date="2012-12" db="EMBL/GenBank/DDBJ databases">
        <authorList>
            <person name="Hellsten U."/>
            <person name="Grimwood J."/>
            <person name="Chapman J.A."/>
            <person name="Shapiro H."/>
            <person name="Aerts A."/>
            <person name="Otillar R.P."/>
            <person name="Terry A.Y."/>
            <person name="Boore J.L."/>
            <person name="Simakov O."/>
            <person name="Marletaz F."/>
            <person name="Cho S.-J."/>
            <person name="Edsinger-Gonzales E."/>
            <person name="Havlak P."/>
            <person name="Kuo D.-H."/>
            <person name="Larsson T."/>
            <person name="Lv J."/>
            <person name="Arendt D."/>
            <person name="Savage R."/>
            <person name="Osoegawa K."/>
            <person name="de Jong P."/>
            <person name="Lindberg D.R."/>
            <person name="Seaver E.C."/>
            <person name="Weisblat D.A."/>
            <person name="Putnam N.H."/>
            <person name="Grigoriev I.V."/>
            <person name="Rokhsar D.S."/>
        </authorList>
    </citation>
    <scope>NUCLEOTIDE SEQUENCE</scope>
    <source>
        <strain evidence="15">I ESC-2004</strain>
    </source>
</reference>
<evidence type="ECO:0000313" key="13">
    <source>
        <dbReference type="EMBL" id="ELT97256.1"/>
    </source>
</evidence>
<evidence type="ECO:0000256" key="1">
    <source>
        <dbReference type="ARBA" id="ARBA00004651"/>
    </source>
</evidence>
<feature type="transmembrane region" description="Helical" evidence="12">
    <location>
        <begin position="163"/>
        <end position="182"/>
    </location>
</feature>
<dbReference type="InterPro" id="IPR051163">
    <property type="entry name" value="Sodium:Solute_Symporter_SSF"/>
</dbReference>
<dbReference type="EMBL" id="KB308622">
    <property type="protein sequence ID" value="ELT97256.1"/>
    <property type="molecule type" value="Genomic_DNA"/>
</dbReference>
<organism evidence="13">
    <name type="scientific">Capitella teleta</name>
    <name type="common">Polychaete worm</name>
    <dbReference type="NCBI Taxonomy" id="283909"/>
    <lineage>
        <taxon>Eukaryota</taxon>
        <taxon>Metazoa</taxon>
        <taxon>Spiralia</taxon>
        <taxon>Lophotrochozoa</taxon>
        <taxon>Annelida</taxon>
        <taxon>Polychaeta</taxon>
        <taxon>Sedentaria</taxon>
        <taxon>Scolecida</taxon>
        <taxon>Capitellidae</taxon>
        <taxon>Capitella</taxon>
    </lineage>
</organism>
<dbReference type="InterPro" id="IPR001734">
    <property type="entry name" value="Na/solute_symporter"/>
</dbReference>
<feature type="transmembrane region" description="Helical" evidence="12">
    <location>
        <begin position="453"/>
        <end position="473"/>
    </location>
</feature>
<evidence type="ECO:0000256" key="6">
    <source>
        <dbReference type="ARBA" id="ARBA00022989"/>
    </source>
</evidence>
<evidence type="ECO:0000256" key="4">
    <source>
        <dbReference type="ARBA" id="ARBA00022475"/>
    </source>
</evidence>
<dbReference type="PANTHER" id="PTHR42985:SF40">
    <property type="entry name" value="LD47995P-RELATED"/>
    <property type="match status" value="1"/>
</dbReference>
<comment type="subcellular location">
    <subcellularLocation>
        <location evidence="1">Cell membrane</location>
        <topology evidence="1">Multi-pass membrane protein</topology>
    </subcellularLocation>
</comment>
<feature type="transmembrane region" description="Helical" evidence="12">
    <location>
        <begin position="13"/>
        <end position="36"/>
    </location>
</feature>
<dbReference type="Pfam" id="PF00474">
    <property type="entry name" value="SSF"/>
    <property type="match status" value="1"/>
</dbReference>
<keyword evidence="4" id="KW-1003">Cell membrane</keyword>
<keyword evidence="7" id="KW-0915">Sodium</keyword>
<reference evidence="13 15" key="2">
    <citation type="journal article" date="2013" name="Nature">
        <title>Insights into bilaterian evolution from three spiralian genomes.</title>
        <authorList>
            <person name="Simakov O."/>
            <person name="Marletaz F."/>
            <person name="Cho S.J."/>
            <person name="Edsinger-Gonzales E."/>
            <person name="Havlak P."/>
            <person name="Hellsten U."/>
            <person name="Kuo D.H."/>
            <person name="Larsson T."/>
            <person name="Lv J."/>
            <person name="Arendt D."/>
            <person name="Savage R."/>
            <person name="Osoegawa K."/>
            <person name="de Jong P."/>
            <person name="Grimwood J."/>
            <person name="Chapman J.A."/>
            <person name="Shapiro H."/>
            <person name="Aerts A."/>
            <person name="Otillar R.P."/>
            <person name="Terry A.Y."/>
            <person name="Boore J.L."/>
            <person name="Grigoriev I.V."/>
            <person name="Lindberg D.R."/>
            <person name="Seaver E.C."/>
            <person name="Weisblat D.A."/>
            <person name="Putnam N.H."/>
            <person name="Rokhsar D.S."/>
        </authorList>
    </citation>
    <scope>NUCLEOTIDE SEQUENCE</scope>
    <source>
        <strain evidence="13 15">I ESC-2004</strain>
    </source>
</reference>
<feature type="transmembrane region" description="Helical" evidence="12">
    <location>
        <begin position="287"/>
        <end position="307"/>
    </location>
</feature>
<dbReference type="GO" id="GO:0006814">
    <property type="term" value="P:sodium ion transport"/>
    <property type="evidence" value="ECO:0007669"/>
    <property type="project" value="UniProtKB-KW"/>
</dbReference>
<dbReference type="OMA" id="NYGTQYC"/>
<dbReference type="EnsemblMetazoa" id="CapteT101940">
    <property type="protein sequence ID" value="CapteP101940"/>
    <property type="gene ID" value="CapteG101940"/>
</dbReference>
<comment type="similarity">
    <text evidence="2 11">Belongs to the sodium:solute symporter (SSF) (TC 2.A.21) family.</text>
</comment>
<keyword evidence="10" id="KW-0739">Sodium transport</keyword>
<evidence type="ECO:0000256" key="9">
    <source>
        <dbReference type="ARBA" id="ARBA00023136"/>
    </source>
</evidence>
<keyword evidence="8" id="KW-0406">Ion transport</keyword>
<dbReference type="Gene3D" id="1.20.1730.10">
    <property type="entry name" value="Sodium/glucose cotransporter"/>
    <property type="match status" value="1"/>
</dbReference>
<evidence type="ECO:0008006" key="16">
    <source>
        <dbReference type="Google" id="ProtNLM"/>
    </source>
</evidence>
<evidence type="ECO:0000313" key="15">
    <source>
        <dbReference type="Proteomes" id="UP000014760"/>
    </source>
</evidence>
<dbReference type="PANTHER" id="PTHR42985">
    <property type="entry name" value="SODIUM-COUPLED MONOCARBOXYLATE TRANSPORTER"/>
    <property type="match status" value="1"/>
</dbReference>
<proteinExistence type="inferred from homology"/>
<feature type="transmembrane region" description="Helical" evidence="12">
    <location>
        <begin position="245"/>
        <end position="266"/>
    </location>
</feature>
<dbReference type="GO" id="GO:0015293">
    <property type="term" value="F:symporter activity"/>
    <property type="evidence" value="ECO:0007669"/>
    <property type="project" value="TreeGrafter"/>
</dbReference>
<keyword evidence="6 12" id="KW-1133">Transmembrane helix</keyword>
<dbReference type="EMBL" id="AMQN01010994">
    <property type="status" value="NOT_ANNOTATED_CDS"/>
    <property type="molecule type" value="Genomic_DNA"/>
</dbReference>
<feature type="transmembrane region" description="Helical" evidence="12">
    <location>
        <begin position="128"/>
        <end position="151"/>
    </location>
</feature>
<dbReference type="PROSITE" id="PS50283">
    <property type="entry name" value="NA_SOLUT_SYMP_3"/>
    <property type="match status" value="1"/>
</dbReference>
<dbReference type="STRING" id="283909.R7U0S6"/>
<accession>R7U0S6</accession>
<evidence type="ECO:0000256" key="8">
    <source>
        <dbReference type="ARBA" id="ARBA00023065"/>
    </source>
</evidence>
<keyword evidence="3" id="KW-0813">Transport</keyword>
<evidence type="ECO:0000256" key="2">
    <source>
        <dbReference type="ARBA" id="ARBA00006434"/>
    </source>
</evidence>
<evidence type="ECO:0000256" key="3">
    <source>
        <dbReference type="ARBA" id="ARBA00022448"/>
    </source>
</evidence>
<feature type="transmembrane region" description="Helical" evidence="12">
    <location>
        <begin position="514"/>
        <end position="536"/>
    </location>
</feature>
<feature type="transmembrane region" description="Helical" evidence="12">
    <location>
        <begin position="391"/>
        <end position="415"/>
    </location>
</feature>
<feature type="transmembrane region" description="Helical" evidence="12">
    <location>
        <begin position="82"/>
        <end position="107"/>
    </location>
</feature>